<gene>
    <name evidence="2" type="ORF">OPV22_007034</name>
</gene>
<evidence type="ECO:0000313" key="3">
    <source>
        <dbReference type="Proteomes" id="UP001222027"/>
    </source>
</evidence>
<comment type="caution">
    <text evidence="2">The sequence shown here is derived from an EMBL/GenBank/DDBJ whole genome shotgun (WGS) entry which is preliminary data.</text>
</comment>
<evidence type="ECO:0000313" key="2">
    <source>
        <dbReference type="EMBL" id="KAJ8506148.1"/>
    </source>
</evidence>
<accession>A0AAV8RK90</accession>
<feature type="region of interest" description="Disordered" evidence="1">
    <location>
        <begin position="71"/>
        <end position="106"/>
    </location>
</feature>
<dbReference type="EMBL" id="JAQQAF010000002">
    <property type="protein sequence ID" value="KAJ8506148.1"/>
    <property type="molecule type" value="Genomic_DNA"/>
</dbReference>
<protein>
    <submittedName>
        <fullName evidence="2">Uncharacterized protein</fullName>
    </submittedName>
</protein>
<keyword evidence="3" id="KW-1185">Reference proteome</keyword>
<organism evidence="2 3">
    <name type="scientific">Ensete ventricosum</name>
    <name type="common">Abyssinian banana</name>
    <name type="synonym">Musa ensete</name>
    <dbReference type="NCBI Taxonomy" id="4639"/>
    <lineage>
        <taxon>Eukaryota</taxon>
        <taxon>Viridiplantae</taxon>
        <taxon>Streptophyta</taxon>
        <taxon>Embryophyta</taxon>
        <taxon>Tracheophyta</taxon>
        <taxon>Spermatophyta</taxon>
        <taxon>Magnoliopsida</taxon>
        <taxon>Liliopsida</taxon>
        <taxon>Zingiberales</taxon>
        <taxon>Musaceae</taxon>
        <taxon>Ensete</taxon>
    </lineage>
</organism>
<proteinExistence type="predicted"/>
<name>A0AAV8RK90_ENSVE</name>
<dbReference type="Proteomes" id="UP001222027">
    <property type="component" value="Unassembled WGS sequence"/>
</dbReference>
<reference evidence="2 3" key="1">
    <citation type="submission" date="2022-12" db="EMBL/GenBank/DDBJ databases">
        <title>Chromosome-scale assembly of the Ensete ventricosum genome.</title>
        <authorList>
            <person name="Dussert Y."/>
            <person name="Stocks J."/>
            <person name="Wendawek A."/>
            <person name="Woldeyes F."/>
            <person name="Nichols R.A."/>
            <person name="Borrell J.S."/>
        </authorList>
    </citation>
    <scope>NUCLEOTIDE SEQUENCE [LARGE SCALE GENOMIC DNA]</scope>
    <source>
        <strain evidence="3">cv. Maze</strain>
        <tissue evidence="2">Seeds</tissue>
    </source>
</reference>
<feature type="compositionally biased region" description="Low complexity" evidence="1">
    <location>
        <begin position="79"/>
        <end position="88"/>
    </location>
</feature>
<dbReference type="AlphaFoldDB" id="A0AAV8RK90"/>
<evidence type="ECO:0000256" key="1">
    <source>
        <dbReference type="SAM" id="MobiDB-lite"/>
    </source>
</evidence>
<sequence length="106" mass="11426">MDPKACVLDTPRCYPPLRRCCPTRHRPLWCGRWRTTSSPASSRSASCALTALQIAAVIVAQLLFLESTHPAAPSPPAWPSTTPCSTSALRSPPSASTRLPPWDLSS</sequence>